<sequence>MFAVNLLFVILLIAFLSVGMTDAQFGRAGFGSKERGGGIGFGRGGKSGEHGGHHGKSGEHGRGH</sequence>
<keyword evidence="4" id="KW-1185">Reference proteome</keyword>
<evidence type="ECO:0000256" key="2">
    <source>
        <dbReference type="SAM" id="SignalP"/>
    </source>
</evidence>
<evidence type="ECO:0000313" key="3">
    <source>
        <dbReference type="EnsemblMetazoa" id="PPA33154.1"/>
    </source>
</evidence>
<protein>
    <submittedName>
        <fullName evidence="3">Uncharacterized protein</fullName>
    </submittedName>
</protein>
<proteinExistence type="predicted"/>
<accession>A0A8R1UL28</accession>
<evidence type="ECO:0000313" key="4">
    <source>
        <dbReference type="Proteomes" id="UP000005239"/>
    </source>
</evidence>
<gene>
    <name evidence="3" type="primary">WBGene00206014</name>
</gene>
<reference evidence="3" key="2">
    <citation type="submission" date="2022-06" db="UniProtKB">
        <authorList>
            <consortium name="EnsemblMetazoa"/>
        </authorList>
    </citation>
    <scope>IDENTIFICATION</scope>
    <source>
        <strain evidence="3">PS312</strain>
    </source>
</reference>
<organism evidence="3 4">
    <name type="scientific">Pristionchus pacificus</name>
    <name type="common">Parasitic nematode worm</name>
    <dbReference type="NCBI Taxonomy" id="54126"/>
    <lineage>
        <taxon>Eukaryota</taxon>
        <taxon>Metazoa</taxon>
        <taxon>Ecdysozoa</taxon>
        <taxon>Nematoda</taxon>
        <taxon>Chromadorea</taxon>
        <taxon>Rhabditida</taxon>
        <taxon>Rhabditina</taxon>
        <taxon>Diplogasteromorpha</taxon>
        <taxon>Diplogasteroidea</taxon>
        <taxon>Neodiplogasteridae</taxon>
        <taxon>Pristionchus</taxon>
    </lineage>
</organism>
<feature type="compositionally biased region" description="Basic and acidic residues" evidence="1">
    <location>
        <begin position="46"/>
        <end position="64"/>
    </location>
</feature>
<feature type="region of interest" description="Disordered" evidence="1">
    <location>
        <begin position="28"/>
        <end position="64"/>
    </location>
</feature>
<keyword evidence="2" id="KW-0732">Signal</keyword>
<feature type="signal peptide" evidence="2">
    <location>
        <begin position="1"/>
        <end position="23"/>
    </location>
</feature>
<dbReference type="Proteomes" id="UP000005239">
    <property type="component" value="Unassembled WGS sequence"/>
</dbReference>
<feature type="chain" id="PRO_5043354921" evidence="2">
    <location>
        <begin position="24"/>
        <end position="64"/>
    </location>
</feature>
<reference evidence="4" key="1">
    <citation type="journal article" date="2008" name="Nat. Genet.">
        <title>The Pristionchus pacificus genome provides a unique perspective on nematode lifestyle and parasitism.</title>
        <authorList>
            <person name="Dieterich C."/>
            <person name="Clifton S.W."/>
            <person name="Schuster L.N."/>
            <person name="Chinwalla A."/>
            <person name="Delehaunty K."/>
            <person name="Dinkelacker I."/>
            <person name="Fulton L."/>
            <person name="Fulton R."/>
            <person name="Godfrey J."/>
            <person name="Minx P."/>
            <person name="Mitreva M."/>
            <person name="Roeseler W."/>
            <person name="Tian H."/>
            <person name="Witte H."/>
            <person name="Yang S.P."/>
            <person name="Wilson R.K."/>
            <person name="Sommer R.J."/>
        </authorList>
    </citation>
    <scope>NUCLEOTIDE SEQUENCE [LARGE SCALE GENOMIC DNA]</scope>
    <source>
        <strain evidence="4">PS312</strain>
    </source>
</reference>
<dbReference type="AlphaFoldDB" id="A0A2A6C2B5"/>
<accession>A0A2A6C2B5</accession>
<dbReference type="EnsemblMetazoa" id="PPA33154.1">
    <property type="protein sequence ID" value="PPA33154.1"/>
    <property type="gene ID" value="WBGene00206014"/>
</dbReference>
<evidence type="ECO:0000256" key="1">
    <source>
        <dbReference type="SAM" id="MobiDB-lite"/>
    </source>
</evidence>
<name>A0A2A6C2B5_PRIPA</name>